<organism evidence="1 2">
    <name type="scientific">Brevibacterium samyangense</name>
    <dbReference type="NCBI Taxonomy" id="366888"/>
    <lineage>
        <taxon>Bacteria</taxon>
        <taxon>Bacillati</taxon>
        <taxon>Actinomycetota</taxon>
        <taxon>Actinomycetes</taxon>
        <taxon>Micrococcales</taxon>
        <taxon>Brevibacteriaceae</taxon>
        <taxon>Brevibacterium</taxon>
    </lineage>
</organism>
<proteinExistence type="predicted"/>
<protein>
    <submittedName>
        <fullName evidence="1">Uncharacterized protein</fullName>
    </submittedName>
</protein>
<evidence type="ECO:0000313" key="2">
    <source>
        <dbReference type="Proteomes" id="UP001500755"/>
    </source>
</evidence>
<comment type="caution">
    <text evidence="1">The sequence shown here is derived from an EMBL/GenBank/DDBJ whole genome shotgun (WGS) entry which is preliminary data.</text>
</comment>
<keyword evidence="2" id="KW-1185">Reference proteome</keyword>
<accession>A0ABP5EVP3</accession>
<dbReference type="Proteomes" id="UP001500755">
    <property type="component" value="Unassembled WGS sequence"/>
</dbReference>
<name>A0ABP5EVP3_9MICO</name>
<dbReference type="EMBL" id="BAAANO010000018">
    <property type="protein sequence ID" value="GAA2009493.1"/>
    <property type="molecule type" value="Genomic_DNA"/>
</dbReference>
<evidence type="ECO:0000313" key="1">
    <source>
        <dbReference type="EMBL" id="GAA2009493.1"/>
    </source>
</evidence>
<reference evidence="2" key="1">
    <citation type="journal article" date="2019" name="Int. J. Syst. Evol. Microbiol.">
        <title>The Global Catalogue of Microorganisms (GCM) 10K type strain sequencing project: providing services to taxonomists for standard genome sequencing and annotation.</title>
        <authorList>
            <consortium name="The Broad Institute Genomics Platform"/>
            <consortium name="The Broad Institute Genome Sequencing Center for Infectious Disease"/>
            <person name="Wu L."/>
            <person name="Ma J."/>
        </authorList>
    </citation>
    <scope>NUCLEOTIDE SEQUENCE [LARGE SCALE GENOMIC DNA]</scope>
    <source>
        <strain evidence="2">JCM 14546</strain>
    </source>
</reference>
<gene>
    <name evidence="1" type="ORF">GCM10009755_20360</name>
</gene>
<dbReference type="RefSeq" id="WP_344309350.1">
    <property type="nucleotide sequence ID" value="NZ_BAAANO010000018.1"/>
</dbReference>
<sequence length="195" mass="21706">MTTATLSHTAEHLLDKITNTPGVLAVVVHDGDDSDHSTPEAGTVVVRGLTTEEMDSFEVVRARLHIYGEHALTAAIFDRFPVPSHLATIHRRKVVGPRHDRRTVWETDDRWKYSDEELRELLDAGDAEVNRPNPALVRNGRILTPAVRPLDGWNRPRSSSLTECAPRRSFTTDTGLRVSVLSVEVASRPLDSFGQ</sequence>